<proteinExistence type="predicted"/>
<reference evidence="4 5" key="1">
    <citation type="journal article" date="2019" name="Int. J. Syst. Evol. Microbiol.">
        <title>The Global Catalogue of Microorganisms (GCM) 10K type strain sequencing project: providing services to taxonomists for standard genome sequencing and annotation.</title>
        <authorList>
            <consortium name="The Broad Institute Genomics Platform"/>
            <consortium name="The Broad Institute Genome Sequencing Center for Infectious Disease"/>
            <person name="Wu L."/>
            <person name="Ma J."/>
        </authorList>
    </citation>
    <scope>NUCLEOTIDE SEQUENCE [LARGE SCALE GENOMIC DNA]</scope>
    <source>
        <strain evidence="4 5">JCM 10425</strain>
    </source>
</reference>
<gene>
    <name evidence="4" type="ORF">GCM10009539_52610</name>
</gene>
<dbReference type="RefSeq" id="WP_344651588.1">
    <property type="nucleotide sequence ID" value="NZ_BAAAGX010000020.1"/>
</dbReference>
<feature type="domain" description="ARB-07466-like C-terminal" evidence="3">
    <location>
        <begin position="105"/>
        <end position="202"/>
    </location>
</feature>
<evidence type="ECO:0000313" key="4">
    <source>
        <dbReference type="EMBL" id="GAA0260608.1"/>
    </source>
</evidence>
<keyword evidence="1" id="KW-0472">Membrane</keyword>
<evidence type="ECO:0000313" key="5">
    <source>
        <dbReference type="Proteomes" id="UP001500967"/>
    </source>
</evidence>
<feature type="domain" description="Peptidoglycan binding-like" evidence="2">
    <location>
        <begin position="401"/>
        <end position="451"/>
    </location>
</feature>
<dbReference type="InterPro" id="IPR002477">
    <property type="entry name" value="Peptidoglycan-bd-like"/>
</dbReference>
<feature type="domain" description="Peptidoglycan binding-like" evidence="2">
    <location>
        <begin position="306"/>
        <end position="343"/>
    </location>
</feature>
<accession>A0ABN0UT68</accession>
<dbReference type="Pfam" id="PF01471">
    <property type="entry name" value="PG_binding_1"/>
    <property type="match status" value="2"/>
</dbReference>
<keyword evidence="1" id="KW-0812">Transmembrane</keyword>
<evidence type="ECO:0000259" key="3">
    <source>
        <dbReference type="Pfam" id="PF26571"/>
    </source>
</evidence>
<sequence length="453" mass="47013">MSAREWDGCVAPVPFSPHPSGADECTVTNSTTRRRVRALGAALALSVITGLGVAPVAASAATPAPKTPTAPASLPTGIESLAPYVPQTSCEWVDKPGSIALGTLLKTTYPDTSYGVTRGCTGTMNSEHYDGRAVDWMNSIRKPAQAAQATAVLDWLLATDAAGNKFANARRLGVMYIIWDGKIWGSYNQVWKPYSTCASHPEASMDTTCHRDHVHFSLSWAGAMKRTSFWSGSVAANDYGPCRTSDLNYAAPYRGTNATKCTSYAKLTAPAGSSAAYAGLVKFSGAQLQAGASGNAVKALQTGLGLSADGSFGAGTTEAVTQFKSTHGLPANGVVDAATWRVLLAALKPVAPVTKPTTPVTPAAAAPAKPAAAPAKATAPAKPVNALTQYKNVTLKVGSKGAAVTALQRRLKLPTVTGTFATKTQNAVKIFQRTHRLPVTGVVNRATWIALGA</sequence>
<organism evidence="4 5">
    <name type="scientific">Cryptosporangium japonicum</name>
    <dbReference type="NCBI Taxonomy" id="80872"/>
    <lineage>
        <taxon>Bacteria</taxon>
        <taxon>Bacillati</taxon>
        <taxon>Actinomycetota</taxon>
        <taxon>Actinomycetes</taxon>
        <taxon>Cryptosporangiales</taxon>
        <taxon>Cryptosporangiaceae</taxon>
        <taxon>Cryptosporangium</taxon>
    </lineage>
</organism>
<name>A0ABN0UT68_9ACTN</name>
<keyword evidence="5" id="KW-1185">Reference proteome</keyword>
<dbReference type="Proteomes" id="UP001500967">
    <property type="component" value="Unassembled WGS sequence"/>
</dbReference>
<dbReference type="Pfam" id="PF26571">
    <property type="entry name" value="VldE"/>
    <property type="match status" value="1"/>
</dbReference>
<dbReference type="InterPro" id="IPR058593">
    <property type="entry name" value="ARB_07466-like_C"/>
</dbReference>
<protein>
    <submittedName>
        <fullName evidence="4">Uncharacterized protein</fullName>
    </submittedName>
</protein>
<dbReference type="Gene3D" id="1.10.101.10">
    <property type="entry name" value="PGBD-like superfamily/PGBD"/>
    <property type="match status" value="2"/>
</dbReference>
<dbReference type="SUPFAM" id="SSF47090">
    <property type="entry name" value="PGBD-like"/>
    <property type="match status" value="2"/>
</dbReference>
<comment type="caution">
    <text evidence="4">The sequence shown here is derived from an EMBL/GenBank/DDBJ whole genome shotgun (WGS) entry which is preliminary data.</text>
</comment>
<dbReference type="InterPro" id="IPR036366">
    <property type="entry name" value="PGBDSf"/>
</dbReference>
<evidence type="ECO:0000256" key="1">
    <source>
        <dbReference type="SAM" id="Phobius"/>
    </source>
</evidence>
<evidence type="ECO:0000259" key="2">
    <source>
        <dbReference type="Pfam" id="PF01471"/>
    </source>
</evidence>
<keyword evidence="1" id="KW-1133">Transmembrane helix</keyword>
<feature type="transmembrane region" description="Helical" evidence="1">
    <location>
        <begin position="38"/>
        <end position="58"/>
    </location>
</feature>
<dbReference type="EMBL" id="BAAAGX010000020">
    <property type="protein sequence ID" value="GAA0260608.1"/>
    <property type="molecule type" value="Genomic_DNA"/>
</dbReference>
<dbReference type="InterPro" id="IPR036365">
    <property type="entry name" value="PGBD-like_sf"/>
</dbReference>